<evidence type="ECO:0000313" key="1">
    <source>
        <dbReference type="EMBL" id="KAG7352170.1"/>
    </source>
</evidence>
<sequence length="287" mass="31823">MIEASFIQIETNNEGCKLLNEDRTPHLAVVAFQTVLASFRRTLDAQLRPEGNSVRSPSTASAKLLPLTPAGALVLRDALAFKGGNHLSVDRKWPSRQAVFLHEKAFAMSSELSFSHNEKINYQLHLVVTLFNLGLCFHLMGKQENNAGSSSTRPRGFFQARALYSQALQLLQECLDNSSCWRQCASSRPQGTGNELVDLLLLALLNNTAVVCCIDLGQHSSQHSFNYWNKLDARNVSFVKSFSSFVDALKDNKQNRLHSFPLGLKQFSRNVHQLNGLFFRGSAAAAA</sequence>
<accession>A0A9K3KZY4</accession>
<dbReference type="Proteomes" id="UP000693970">
    <property type="component" value="Unassembled WGS sequence"/>
</dbReference>
<dbReference type="AlphaFoldDB" id="A0A9K3KZY4"/>
<name>A0A9K3KZY4_9STRA</name>
<reference evidence="1" key="1">
    <citation type="journal article" date="2021" name="Sci. Rep.">
        <title>Diploid genomic architecture of Nitzschia inconspicua, an elite biomass production diatom.</title>
        <authorList>
            <person name="Oliver A."/>
            <person name="Podell S."/>
            <person name="Pinowska A."/>
            <person name="Traller J.C."/>
            <person name="Smith S.R."/>
            <person name="McClure R."/>
            <person name="Beliaev A."/>
            <person name="Bohutskyi P."/>
            <person name="Hill E.A."/>
            <person name="Rabines A."/>
            <person name="Zheng H."/>
            <person name="Allen L.Z."/>
            <person name="Kuo A."/>
            <person name="Grigoriev I.V."/>
            <person name="Allen A.E."/>
            <person name="Hazlebeck D."/>
            <person name="Allen E.E."/>
        </authorList>
    </citation>
    <scope>NUCLEOTIDE SEQUENCE</scope>
    <source>
        <strain evidence="1">Hildebrandi</strain>
    </source>
</reference>
<protein>
    <submittedName>
        <fullName evidence="1">Uncharacterized protein</fullName>
    </submittedName>
</protein>
<dbReference type="EMBL" id="JAGRRH010000017">
    <property type="protein sequence ID" value="KAG7352170.1"/>
    <property type="molecule type" value="Genomic_DNA"/>
</dbReference>
<keyword evidence="2" id="KW-1185">Reference proteome</keyword>
<proteinExistence type="predicted"/>
<organism evidence="1 2">
    <name type="scientific">Nitzschia inconspicua</name>
    <dbReference type="NCBI Taxonomy" id="303405"/>
    <lineage>
        <taxon>Eukaryota</taxon>
        <taxon>Sar</taxon>
        <taxon>Stramenopiles</taxon>
        <taxon>Ochrophyta</taxon>
        <taxon>Bacillariophyta</taxon>
        <taxon>Bacillariophyceae</taxon>
        <taxon>Bacillariophycidae</taxon>
        <taxon>Bacillariales</taxon>
        <taxon>Bacillariaceae</taxon>
        <taxon>Nitzschia</taxon>
    </lineage>
</organism>
<evidence type="ECO:0000313" key="2">
    <source>
        <dbReference type="Proteomes" id="UP000693970"/>
    </source>
</evidence>
<comment type="caution">
    <text evidence="1">The sequence shown here is derived from an EMBL/GenBank/DDBJ whole genome shotgun (WGS) entry which is preliminary data.</text>
</comment>
<reference evidence="1" key="2">
    <citation type="submission" date="2021-04" db="EMBL/GenBank/DDBJ databases">
        <authorList>
            <person name="Podell S."/>
        </authorList>
    </citation>
    <scope>NUCLEOTIDE SEQUENCE</scope>
    <source>
        <strain evidence="1">Hildebrandi</strain>
    </source>
</reference>
<gene>
    <name evidence="1" type="ORF">IV203_008218</name>
</gene>